<dbReference type="GO" id="GO:0016034">
    <property type="term" value="F:maleylacetoacetate isomerase activity"/>
    <property type="evidence" value="ECO:0007669"/>
    <property type="project" value="UniProtKB-EC"/>
</dbReference>
<evidence type="ECO:0000259" key="3">
    <source>
        <dbReference type="PROSITE" id="PS50405"/>
    </source>
</evidence>
<proteinExistence type="inferred from homology"/>
<dbReference type="EC" id="5.2.1.2" evidence="4"/>
<dbReference type="SUPFAM" id="SSF52833">
    <property type="entry name" value="Thioredoxin-like"/>
    <property type="match status" value="1"/>
</dbReference>
<dbReference type="InterPro" id="IPR036249">
    <property type="entry name" value="Thioredoxin-like_sf"/>
</dbReference>
<dbReference type="EMBL" id="VDFV01000003">
    <property type="protein sequence ID" value="TNC73687.1"/>
    <property type="molecule type" value="Genomic_DNA"/>
</dbReference>
<dbReference type="CDD" id="cd03042">
    <property type="entry name" value="GST_N_Zeta"/>
    <property type="match status" value="1"/>
</dbReference>
<evidence type="ECO:0000313" key="5">
    <source>
        <dbReference type="Proteomes" id="UP000305709"/>
    </source>
</evidence>
<dbReference type="GO" id="GO:0006559">
    <property type="term" value="P:L-phenylalanine catabolic process"/>
    <property type="evidence" value="ECO:0007669"/>
    <property type="project" value="TreeGrafter"/>
</dbReference>
<dbReference type="AlphaFoldDB" id="A0A5C4NLX1"/>
<dbReference type="SFLD" id="SFLDS00019">
    <property type="entry name" value="Glutathione_Transferase_(cytos"/>
    <property type="match status" value="1"/>
</dbReference>
<dbReference type="InterPro" id="IPR004045">
    <property type="entry name" value="Glutathione_S-Trfase_N"/>
</dbReference>
<reference evidence="4 5" key="1">
    <citation type="submission" date="2019-06" db="EMBL/GenBank/DDBJ databases">
        <authorList>
            <person name="Jiang L."/>
        </authorList>
    </citation>
    <scope>NUCLEOTIDE SEQUENCE [LARGE SCALE GENOMIC DNA]</scope>
    <source>
        <strain evidence="4 5">YIM 48858</strain>
    </source>
</reference>
<dbReference type="InterPro" id="IPR010987">
    <property type="entry name" value="Glutathione-S-Trfase_C-like"/>
</dbReference>
<dbReference type="OrthoDB" id="509852at2"/>
<comment type="caution">
    <text evidence="4">The sequence shown here is derived from an EMBL/GenBank/DDBJ whole genome shotgun (WGS) entry which is preliminary data.</text>
</comment>
<dbReference type="InterPro" id="IPR040079">
    <property type="entry name" value="Glutathione_S-Trfase"/>
</dbReference>
<evidence type="ECO:0000313" key="4">
    <source>
        <dbReference type="EMBL" id="TNC73687.1"/>
    </source>
</evidence>
<dbReference type="SFLD" id="SFLDG00358">
    <property type="entry name" value="Main_(cytGST)"/>
    <property type="match status" value="1"/>
</dbReference>
<feature type="domain" description="GST C-terminal" evidence="3">
    <location>
        <begin position="90"/>
        <end position="214"/>
    </location>
</feature>
<organism evidence="4 5">
    <name type="scientific">Rubellimicrobium roseum</name>
    <dbReference type="NCBI Taxonomy" id="687525"/>
    <lineage>
        <taxon>Bacteria</taxon>
        <taxon>Pseudomonadati</taxon>
        <taxon>Pseudomonadota</taxon>
        <taxon>Alphaproteobacteria</taxon>
        <taxon>Rhodobacterales</taxon>
        <taxon>Roseobacteraceae</taxon>
        <taxon>Rubellimicrobium</taxon>
    </lineage>
</organism>
<dbReference type="Gene3D" id="1.20.1050.10">
    <property type="match status" value="1"/>
</dbReference>
<dbReference type="Gene3D" id="3.40.30.10">
    <property type="entry name" value="Glutaredoxin"/>
    <property type="match status" value="1"/>
</dbReference>
<dbReference type="GO" id="GO:0005737">
    <property type="term" value="C:cytoplasm"/>
    <property type="evidence" value="ECO:0007669"/>
    <property type="project" value="InterPro"/>
</dbReference>
<protein>
    <submittedName>
        <fullName evidence="4">Maleylacetoacetate isomerase</fullName>
        <ecNumber evidence="4">5.2.1.2</ecNumber>
    </submittedName>
</protein>
<feature type="domain" description="GST N-terminal" evidence="2">
    <location>
        <begin position="5"/>
        <end position="86"/>
    </location>
</feature>
<sequence>MPSSALIVLHDYWRSSSAYRVRIALNLLGLPYERRAVDLPRGEQTGPENLARNPQGLVPTLEIDGLRLTQSLAILEYLDETRHAGFLPVDAPGRARVRTLALAVAAEIQPVCNLRVAHHAVQASRGAIAQEAWMRHFIALGLQGLEAMLADGSTGRFCHGDRITLPDICLVPQIYHAERWGVALADYPRIAAIGSRLAELPPVVVAHPDRMTPTA</sequence>
<dbReference type="Proteomes" id="UP000305709">
    <property type="component" value="Unassembled WGS sequence"/>
</dbReference>
<dbReference type="InterPro" id="IPR005955">
    <property type="entry name" value="GST_Zeta"/>
</dbReference>
<keyword evidence="5" id="KW-1185">Reference proteome</keyword>
<evidence type="ECO:0000259" key="2">
    <source>
        <dbReference type="PROSITE" id="PS50404"/>
    </source>
</evidence>
<dbReference type="PANTHER" id="PTHR42673:SF4">
    <property type="entry name" value="MALEYLACETOACETATE ISOMERASE"/>
    <property type="match status" value="1"/>
</dbReference>
<dbReference type="GO" id="GO:0006749">
    <property type="term" value="P:glutathione metabolic process"/>
    <property type="evidence" value="ECO:0007669"/>
    <property type="project" value="TreeGrafter"/>
</dbReference>
<accession>A0A5C4NLX1</accession>
<dbReference type="InterPro" id="IPR036282">
    <property type="entry name" value="Glutathione-S-Trfase_C_sf"/>
</dbReference>
<dbReference type="PANTHER" id="PTHR42673">
    <property type="entry name" value="MALEYLACETOACETATE ISOMERASE"/>
    <property type="match status" value="1"/>
</dbReference>
<dbReference type="PROSITE" id="PS50404">
    <property type="entry name" value="GST_NTER"/>
    <property type="match status" value="1"/>
</dbReference>
<dbReference type="RefSeq" id="WP_139080370.1">
    <property type="nucleotide sequence ID" value="NZ_VDFV01000003.1"/>
</dbReference>
<dbReference type="CDD" id="cd03191">
    <property type="entry name" value="GST_C_Zeta"/>
    <property type="match status" value="1"/>
</dbReference>
<name>A0A5C4NLX1_9RHOB</name>
<keyword evidence="4" id="KW-0413">Isomerase</keyword>
<dbReference type="InterPro" id="IPR034333">
    <property type="entry name" value="GST_Zeta_N"/>
</dbReference>
<dbReference type="InterPro" id="IPR034330">
    <property type="entry name" value="GST_Zeta_C"/>
</dbReference>
<dbReference type="NCBIfam" id="TIGR01262">
    <property type="entry name" value="maiA"/>
    <property type="match status" value="1"/>
</dbReference>
<evidence type="ECO:0000256" key="1">
    <source>
        <dbReference type="ARBA" id="ARBA00010007"/>
    </source>
</evidence>
<dbReference type="PROSITE" id="PS50405">
    <property type="entry name" value="GST_CTER"/>
    <property type="match status" value="1"/>
</dbReference>
<comment type="similarity">
    <text evidence="1">Belongs to the GST superfamily. Zeta family.</text>
</comment>
<gene>
    <name evidence="4" type="primary">maiA</name>
    <name evidence="4" type="ORF">FHG71_04165</name>
</gene>
<dbReference type="GO" id="GO:0004364">
    <property type="term" value="F:glutathione transferase activity"/>
    <property type="evidence" value="ECO:0007669"/>
    <property type="project" value="TreeGrafter"/>
</dbReference>
<dbReference type="SUPFAM" id="SSF47616">
    <property type="entry name" value="GST C-terminal domain-like"/>
    <property type="match status" value="1"/>
</dbReference>
<dbReference type="Pfam" id="PF13409">
    <property type="entry name" value="GST_N_2"/>
    <property type="match status" value="1"/>
</dbReference>